<gene>
    <name evidence="2" type="ORF">TrLO_g11055</name>
</gene>
<evidence type="ECO:0000256" key="1">
    <source>
        <dbReference type="SAM" id="SignalP"/>
    </source>
</evidence>
<reference evidence="3" key="1">
    <citation type="journal article" date="2023" name="Commun. Biol.">
        <title>Genome analysis of Parmales, the sister group of diatoms, reveals the evolutionary specialization of diatoms from phago-mixotrophs to photoautotrophs.</title>
        <authorList>
            <person name="Ban H."/>
            <person name="Sato S."/>
            <person name="Yoshikawa S."/>
            <person name="Yamada K."/>
            <person name="Nakamura Y."/>
            <person name="Ichinomiya M."/>
            <person name="Sato N."/>
            <person name="Blanc-Mathieu R."/>
            <person name="Endo H."/>
            <person name="Kuwata A."/>
            <person name="Ogata H."/>
        </authorList>
    </citation>
    <scope>NUCLEOTIDE SEQUENCE [LARGE SCALE GENOMIC DNA]</scope>
    <source>
        <strain evidence="3">NIES 3700</strain>
    </source>
</reference>
<dbReference type="EMBL" id="BRXW01000109">
    <property type="protein sequence ID" value="GMI07213.1"/>
    <property type="molecule type" value="Genomic_DNA"/>
</dbReference>
<evidence type="ECO:0000313" key="2">
    <source>
        <dbReference type="EMBL" id="GMI07213.1"/>
    </source>
</evidence>
<feature type="signal peptide" evidence="1">
    <location>
        <begin position="1"/>
        <end position="17"/>
    </location>
</feature>
<dbReference type="AlphaFoldDB" id="A0A9W7CJZ5"/>
<accession>A0A9W7CJZ5</accession>
<proteinExistence type="predicted"/>
<keyword evidence="3" id="KW-1185">Reference proteome</keyword>
<comment type="caution">
    <text evidence="2">The sequence shown here is derived from an EMBL/GenBank/DDBJ whole genome shotgun (WGS) entry which is preliminary data.</text>
</comment>
<evidence type="ECO:0000313" key="3">
    <source>
        <dbReference type="Proteomes" id="UP001165122"/>
    </source>
</evidence>
<dbReference type="Proteomes" id="UP001165122">
    <property type="component" value="Unassembled WGS sequence"/>
</dbReference>
<sequence length="300" mass="33937">MLSILLLPFLLLPFTSSQIPPAPHPCQTPYENPHPTNVFPSTPNWECCSGENFVITYSPHAVCGNTDCSKPERKPYINPDATGGCESIFPEGSGDVSAYCFHLNGDNDDTINPQPHFCVMQCTHSSDCPNNDSCKSYNDDWGVINICVGWQYGGYESTFSSERFLQSKEPEYQPTPPAGSNCYPGKECLECELWGEGCDTGKRRRIDCRSEVENEDGDDTVLNTYHYSPCTSTSSDQSRNFYLFFVFNLVLFTVTMLRVRVEIRKFEGEFDRRRREGYTPVKGEQAFKGEREEMLGIEMT</sequence>
<organism evidence="2 3">
    <name type="scientific">Triparma laevis f. longispina</name>
    <dbReference type="NCBI Taxonomy" id="1714387"/>
    <lineage>
        <taxon>Eukaryota</taxon>
        <taxon>Sar</taxon>
        <taxon>Stramenopiles</taxon>
        <taxon>Ochrophyta</taxon>
        <taxon>Bolidophyceae</taxon>
        <taxon>Parmales</taxon>
        <taxon>Triparmaceae</taxon>
        <taxon>Triparma</taxon>
    </lineage>
</organism>
<protein>
    <submittedName>
        <fullName evidence="2">Uncharacterized protein</fullName>
    </submittedName>
</protein>
<feature type="chain" id="PRO_5040834007" evidence="1">
    <location>
        <begin position="18"/>
        <end position="300"/>
    </location>
</feature>
<name>A0A9W7CJZ5_9STRA</name>
<keyword evidence="1" id="KW-0732">Signal</keyword>